<protein>
    <submittedName>
        <fullName evidence="1">Scn11a protein</fullName>
    </submittedName>
</protein>
<dbReference type="EMBL" id="CAJNJA010005877">
    <property type="protein sequence ID" value="CAE7200613.1"/>
    <property type="molecule type" value="Genomic_DNA"/>
</dbReference>
<accession>A0A812JBI4</accession>
<sequence length="74" mass="8883">MRRERHILRRAVPAHVQTSRVVERWWESRHDTVTEQPLPICNCSQPKLFSNKDSARCELNKFDDMMTVLHDSRH</sequence>
<organism evidence="1 2">
    <name type="scientific">Symbiodinium necroappetens</name>
    <dbReference type="NCBI Taxonomy" id="1628268"/>
    <lineage>
        <taxon>Eukaryota</taxon>
        <taxon>Sar</taxon>
        <taxon>Alveolata</taxon>
        <taxon>Dinophyceae</taxon>
        <taxon>Suessiales</taxon>
        <taxon>Symbiodiniaceae</taxon>
        <taxon>Symbiodinium</taxon>
    </lineage>
</organism>
<comment type="caution">
    <text evidence="1">The sequence shown here is derived from an EMBL/GenBank/DDBJ whole genome shotgun (WGS) entry which is preliminary data.</text>
</comment>
<evidence type="ECO:0000313" key="2">
    <source>
        <dbReference type="Proteomes" id="UP000601435"/>
    </source>
</evidence>
<gene>
    <name evidence="1" type="primary">Scn11a</name>
    <name evidence="1" type="ORF">SNEC2469_LOCUS1540</name>
</gene>
<name>A0A812JBI4_9DINO</name>
<keyword evidence="2" id="KW-1185">Reference proteome</keyword>
<proteinExistence type="predicted"/>
<dbReference type="AlphaFoldDB" id="A0A812JBI4"/>
<dbReference type="Proteomes" id="UP000601435">
    <property type="component" value="Unassembled WGS sequence"/>
</dbReference>
<evidence type="ECO:0000313" key="1">
    <source>
        <dbReference type="EMBL" id="CAE7200613.1"/>
    </source>
</evidence>
<reference evidence="1" key="1">
    <citation type="submission" date="2021-02" db="EMBL/GenBank/DDBJ databases">
        <authorList>
            <person name="Dougan E. K."/>
            <person name="Rhodes N."/>
            <person name="Thang M."/>
            <person name="Chan C."/>
        </authorList>
    </citation>
    <scope>NUCLEOTIDE SEQUENCE</scope>
</reference>